<feature type="non-terminal residue" evidence="2">
    <location>
        <position position="125"/>
    </location>
</feature>
<evidence type="ECO:0000256" key="1">
    <source>
        <dbReference type="SAM" id="Coils"/>
    </source>
</evidence>
<dbReference type="Proteomes" id="UP000322294">
    <property type="component" value="Unassembled WGS sequence"/>
</dbReference>
<name>A0A5S5ACS3_9FIRM</name>
<protein>
    <submittedName>
        <fullName evidence="2">Uncharacterized protein</fullName>
    </submittedName>
</protein>
<keyword evidence="3" id="KW-1185">Reference proteome</keyword>
<comment type="caution">
    <text evidence="2">The sequence shown here is derived from an EMBL/GenBank/DDBJ whole genome shotgun (WGS) entry which is preliminary data.</text>
</comment>
<keyword evidence="1" id="KW-0175">Coiled coil</keyword>
<organism evidence="2 3">
    <name type="scientific">Thermosediminibacter litoriperuensis</name>
    <dbReference type="NCBI Taxonomy" id="291989"/>
    <lineage>
        <taxon>Bacteria</taxon>
        <taxon>Bacillati</taxon>
        <taxon>Bacillota</taxon>
        <taxon>Clostridia</taxon>
        <taxon>Thermosediminibacterales</taxon>
        <taxon>Thermosediminibacteraceae</taxon>
        <taxon>Thermosediminibacter</taxon>
    </lineage>
</organism>
<dbReference type="EMBL" id="VNHO01000059">
    <property type="protein sequence ID" value="TYP46586.1"/>
    <property type="molecule type" value="Genomic_DNA"/>
</dbReference>
<gene>
    <name evidence="2" type="ORF">LZ11_02497</name>
</gene>
<evidence type="ECO:0000313" key="3">
    <source>
        <dbReference type="Proteomes" id="UP000322294"/>
    </source>
</evidence>
<feature type="coiled-coil region" evidence="1">
    <location>
        <begin position="77"/>
        <end position="104"/>
    </location>
</feature>
<dbReference type="AlphaFoldDB" id="A0A5S5ACS3"/>
<reference evidence="2 3" key="1">
    <citation type="submission" date="2019-07" db="EMBL/GenBank/DDBJ databases">
        <title>Genomic Encyclopedia of Type Strains, Phase I: the one thousand microbial genomes (KMG-I) project.</title>
        <authorList>
            <person name="Kyrpides N."/>
        </authorList>
    </citation>
    <scope>NUCLEOTIDE SEQUENCE [LARGE SCALE GENOMIC DNA]</scope>
    <source>
        <strain evidence="2 3">DSM 16647</strain>
    </source>
</reference>
<accession>A0A5S5ACS3</accession>
<evidence type="ECO:0000313" key="2">
    <source>
        <dbReference type="EMBL" id="TYP46586.1"/>
    </source>
</evidence>
<proteinExistence type="predicted"/>
<sequence>MTKAELLKKLIEKFEQMEFDEDIENIYQFLDGFLSELESAEGAEISTFDLTVLALLLNKKFGLKEIKKEIKDIEKKLDDKDFGLEEIKKEIKEIEKKLDDDKFGLKEIKKEIKDIEDKLDNKDFG</sequence>